<name>A0A4Z1EPV1_9HELO</name>
<dbReference type="OrthoDB" id="10303990at2759"/>
<gene>
    <name evidence="1" type="ORF">BTUL_0072g00070</name>
</gene>
<accession>A0A4Z1EPV1</accession>
<evidence type="ECO:0000313" key="2">
    <source>
        <dbReference type="Proteomes" id="UP000297777"/>
    </source>
</evidence>
<dbReference type="Proteomes" id="UP000297777">
    <property type="component" value="Unassembled WGS sequence"/>
</dbReference>
<dbReference type="EMBL" id="PQXH01000072">
    <property type="protein sequence ID" value="TGO13299.1"/>
    <property type="molecule type" value="Genomic_DNA"/>
</dbReference>
<comment type="caution">
    <text evidence="1">The sequence shown here is derived from an EMBL/GenBank/DDBJ whole genome shotgun (WGS) entry which is preliminary data.</text>
</comment>
<evidence type="ECO:0000313" key="1">
    <source>
        <dbReference type="EMBL" id="TGO13299.1"/>
    </source>
</evidence>
<sequence>MVNNTTAGNVMASSDEIYHDCNICTILRMSSFRDTMFMEIRAERDQYFRKVEVNAVKVQIAMENQPTSRALG</sequence>
<protein>
    <submittedName>
        <fullName evidence="1">Uncharacterized protein</fullName>
    </submittedName>
</protein>
<keyword evidence="2" id="KW-1185">Reference proteome</keyword>
<reference evidence="1 2" key="1">
    <citation type="submission" date="2017-12" db="EMBL/GenBank/DDBJ databases">
        <title>Comparative genomics of Botrytis spp.</title>
        <authorList>
            <person name="Valero-Jimenez C.A."/>
            <person name="Tapia P."/>
            <person name="Veloso J."/>
            <person name="Silva-Moreno E."/>
            <person name="Staats M."/>
            <person name="Valdes J.H."/>
            <person name="Van Kan J.A.L."/>
        </authorList>
    </citation>
    <scope>NUCLEOTIDE SEQUENCE [LARGE SCALE GENOMIC DNA]</scope>
    <source>
        <strain evidence="1 2">Bt9001</strain>
    </source>
</reference>
<proteinExistence type="predicted"/>
<dbReference type="AlphaFoldDB" id="A0A4Z1EPV1"/>
<organism evidence="1 2">
    <name type="scientific">Botrytis tulipae</name>
    <dbReference type="NCBI Taxonomy" id="87230"/>
    <lineage>
        <taxon>Eukaryota</taxon>
        <taxon>Fungi</taxon>
        <taxon>Dikarya</taxon>
        <taxon>Ascomycota</taxon>
        <taxon>Pezizomycotina</taxon>
        <taxon>Leotiomycetes</taxon>
        <taxon>Helotiales</taxon>
        <taxon>Sclerotiniaceae</taxon>
        <taxon>Botrytis</taxon>
    </lineage>
</organism>